<name>A0A847UEP7_9EURY</name>
<feature type="transmembrane region" description="Helical" evidence="3">
    <location>
        <begin position="195"/>
        <end position="215"/>
    </location>
</feature>
<keyword evidence="3" id="KW-1133">Transmembrane helix</keyword>
<dbReference type="GO" id="GO:0016780">
    <property type="term" value="F:phosphotransferase activity, for other substituted phosphate groups"/>
    <property type="evidence" value="ECO:0007669"/>
    <property type="project" value="InterPro"/>
</dbReference>
<feature type="transmembrane region" description="Helical" evidence="3">
    <location>
        <begin position="117"/>
        <end position="146"/>
    </location>
</feature>
<proteinExistence type="inferred from homology"/>
<dbReference type="OrthoDB" id="331608at2157"/>
<keyword evidence="1 2" id="KW-0808">Transferase</keyword>
<feature type="transmembrane region" description="Helical" evidence="3">
    <location>
        <begin position="7"/>
        <end position="29"/>
    </location>
</feature>
<dbReference type="AlphaFoldDB" id="A0A847UEP7"/>
<dbReference type="GO" id="GO:0008654">
    <property type="term" value="P:phospholipid biosynthetic process"/>
    <property type="evidence" value="ECO:0007669"/>
    <property type="project" value="InterPro"/>
</dbReference>
<keyword evidence="3" id="KW-0812">Transmembrane</keyword>
<dbReference type="InterPro" id="IPR043130">
    <property type="entry name" value="CDP-OH_PTrfase_TM_dom"/>
</dbReference>
<evidence type="ECO:0000313" key="5">
    <source>
        <dbReference type="Proteomes" id="UP000608662"/>
    </source>
</evidence>
<evidence type="ECO:0000256" key="1">
    <source>
        <dbReference type="ARBA" id="ARBA00022679"/>
    </source>
</evidence>
<reference evidence="4" key="1">
    <citation type="submission" date="2019-12" db="EMBL/GenBank/DDBJ databases">
        <title>Whole-genome sequence of Halomicrobium mukohataei pws1.</title>
        <authorList>
            <person name="Verma D.K."/>
            <person name="Gopal K."/>
            <person name="Prasad E.S."/>
        </authorList>
    </citation>
    <scope>NUCLEOTIDE SEQUENCE</scope>
    <source>
        <strain evidence="4">Pws1</strain>
    </source>
</reference>
<dbReference type="InterPro" id="IPR048254">
    <property type="entry name" value="CDP_ALCOHOL_P_TRANSF_CS"/>
</dbReference>
<dbReference type="GO" id="GO:0016020">
    <property type="term" value="C:membrane"/>
    <property type="evidence" value="ECO:0007669"/>
    <property type="project" value="InterPro"/>
</dbReference>
<keyword evidence="3" id="KW-0472">Membrane</keyword>
<comment type="similarity">
    <text evidence="2">Belongs to the CDP-alcohol phosphatidyltransferase class-I family.</text>
</comment>
<feature type="transmembrane region" description="Helical" evidence="3">
    <location>
        <begin position="49"/>
        <end position="68"/>
    </location>
</feature>
<organism evidence="4 5">
    <name type="scientific">Halomicrobium mukohataei</name>
    <dbReference type="NCBI Taxonomy" id="57705"/>
    <lineage>
        <taxon>Archaea</taxon>
        <taxon>Methanobacteriati</taxon>
        <taxon>Methanobacteriota</taxon>
        <taxon>Stenosarchaea group</taxon>
        <taxon>Halobacteria</taxon>
        <taxon>Halobacteriales</taxon>
        <taxon>Haloarculaceae</taxon>
        <taxon>Halomicrobium</taxon>
    </lineage>
</organism>
<gene>
    <name evidence="4" type="ORF">GOC74_06375</name>
</gene>
<dbReference type="InterPro" id="IPR000462">
    <property type="entry name" value="CDP-OH_P_trans"/>
</dbReference>
<dbReference type="Pfam" id="PF01066">
    <property type="entry name" value="CDP-OH_P_transf"/>
    <property type="match status" value="1"/>
</dbReference>
<evidence type="ECO:0000313" key="4">
    <source>
        <dbReference type="EMBL" id="NLV09551.1"/>
    </source>
</evidence>
<evidence type="ECO:0000256" key="3">
    <source>
        <dbReference type="SAM" id="Phobius"/>
    </source>
</evidence>
<dbReference type="PROSITE" id="PS00379">
    <property type="entry name" value="CDP_ALCOHOL_P_TRANSF"/>
    <property type="match status" value="1"/>
</dbReference>
<accession>A0A847UEP7</accession>
<evidence type="ECO:0000256" key="2">
    <source>
        <dbReference type="RuleBase" id="RU003750"/>
    </source>
</evidence>
<dbReference type="Proteomes" id="UP000608662">
    <property type="component" value="Unassembled WGS sequence"/>
</dbReference>
<comment type="caution">
    <text evidence="4">The sequence shown here is derived from an EMBL/GenBank/DDBJ whole genome shotgun (WGS) entry which is preliminary data.</text>
</comment>
<sequence length="224" mass="24295">MVLVHPAAFRWTVGAAVILCFELAFWYYHLGANHRTGGASFETLGAANALTLLRGGLLAIVAGCALITPDPFAPLAWLPAACYGVSVAIDWLDGTVARATDRVTVLGSRLDMAIDTVGFLVAPVVGVLWGQLPVWYLSLSLARYLFKSGRRLRIARGRPVYDLPESRLRRPLAGLQMAFITFALAPVTPPSVVRSLAAVVLVPSLAVFLRDYLAISGRWHNNKR</sequence>
<dbReference type="Gene3D" id="1.20.120.1760">
    <property type="match status" value="1"/>
</dbReference>
<protein>
    <submittedName>
        <fullName evidence="4">CDP-alcohol phosphatidyltransferase family protein</fullName>
    </submittedName>
</protein>
<dbReference type="EMBL" id="WOYG01000001">
    <property type="protein sequence ID" value="NLV09551.1"/>
    <property type="molecule type" value="Genomic_DNA"/>
</dbReference>